<dbReference type="InterPro" id="IPR006175">
    <property type="entry name" value="YjgF/YER057c/UK114"/>
</dbReference>
<dbReference type="Proteomes" id="UP000573603">
    <property type="component" value="Unassembled WGS sequence"/>
</dbReference>
<dbReference type="EMBL" id="JABEVY010000043">
    <property type="protein sequence ID" value="KAF5253241.1"/>
    <property type="molecule type" value="Genomic_DNA"/>
</dbReference>
<keyword evidence="2" id="KW-1185">Reference proteome</keyword>
<evidence type="ECO:0000313" key="1">
    <source>
        <dbReference type="EMBL" id="KAF5253241.1"/>
    </source>
</evidence>
<protein>
    <submittedName>
        <fullName evidence="1">Uncharacterized protein</fullName>
    </submittedName>
</protein>
<dbReference type="GO" id="GO:0019239">
    <property type="term" value="F:deaminase activity"/>
    <property type="evidence" value="ECO:0007669"/>
    <property type="project" value="TreeGrafter"/>
</dbReference>
<proteinExistence type="predicted"/>
<sequence>MASPNGEPYFLPAERAQSLANYPHARIIQQSAKTIFVSGTSSRRGDNTVVGCTTDANGTHHLDISLQTEAVLQNIGSIIGGATNGACGLQNVVNAIVFLTDMRDYAGMNKEWNKVWPDKTKAPARTYRDLQLLEDIPVTLVPISRALVVEFSEDSDR</sequence>
<dbReference type="InterPro" id="IPR035959">
    <property type="entry name" value="RutC-like_sf"/>
</dbReference>
<dbReference type="Pfam" id="PF01042">
    <property type="entry name" value="Ribonuc_L-PSP"/>
    <property type="match status" value="1"/>
</dbReference>
<evidence type="ECO:0000313" key="2">
    <source>
        <dbReference type="Proteomes" id="UP000573603"/>
    </source>
</evidence>
<name>A0A8H4ZUY1_9HYPO</name>
<dbReference type="CDD" id="cd00448">
    <property type="entry name" value="YjgF_YER057c_UK114_family"/>
    <property type="match status" value="1"/>
</dbReference>
<reference evidence="1 2" key="1">
    <citation type="journal article" date="2020" name="BMC Genomics">
        <title>Correction to: Identification and distribution of gene clusters required for synthesis of sphingolipid metabolism inhibitors in diverse species of the filamentous fungus Fusarium.</title>
        <authorList>
            <person name="Kim H.S."/>
            <person name="Lohmar J.M."/>
            <person name="Busman M."/>
            <person name="Brown D.W."/>
            <person name="Naumann T.A."/>
            <person name="Divon H.H."/>
            <person name="Lysoe E."/>
            <person name="Uhlig S."/>
            <person name="Proctor R.H."/>
        </authorList>
    </citation>
    <scope>NUCLEOTIDE SEQUENCE [LARGE SCALE GENOMIC DNA]</scope>
    <source>
        <strain evidence="1 2">NRRL 25214</strain>
    </source>
</reference>
<accession>A0A8H4ZUY1</accession>
<organism evidence="1 2">
    <name type="scientific">Fusarium anthophilum</name>
    <dbReference type="NCBI Taxonomy" id="48485"/>
    <lineage>
        <taxon>Eukaryota</taxon>
        <taxon>Fungi</taxon>
        <taxon>Dikarya</taxon>
        <taxon>Ascomycota</taxon>
        <taxon>Pezizomycotina</taxon>
        <taxon>Sordariomycetes</taxon>
        <taxon>Hypocreomycetidae</taxon>
        <taxon>Hypocreales</taxon>
        <taxon>Nectriaceae</taxon>
        <taxon>Fusarium</taxon>
        <taxon>Fusarium fujikuroi species complex</taxon>
    </lineage>
</organism>
<dbReference type="GO" id="GO:0005739">
    <property type="term" value="C:mitochondrion"/>
    <property type="evidence" value="ECO:0007669"/>
    <property type="project" value="TreeGrafter"/>
</dbReference>
<gene>
    <name evidence="1" type="ORF">FANTH_1837</name>
</gene>
<dbReference type="PANTHER" id="PTHR11803">
    <property type="entry name" value="2-IMINOBUTANOATE/2-IMINOPROPANOATE DEAMINASE RIDA"/>
    <property type="match status" value="1"/>
</dbReference>
<dbReference type="PANTHER" id="PTHR11803:SF48">
    <property type="entry name" value="2-AMINOMUCONATE DEAMINASE"/>
    <property type="match status" value="1"/>
</dbReference>
<dbReference type="Gene3D" id="3.30.1330.40">
    <property type="entry name" value="RutC-like"/>
    <property type="match status" value="1"/>
</dbReference>
<comment type="caution">
    <text evidence="1">The sequence shown here is derived from an EMBL/GenBank/DDBJ whole genome shotgun (WGS) entry which is preliminary data.</text>
</comment>
<dbReference type="GO" id="GO:0005829">
    <property type="term" value="C:cytosol"/>
    <property type="evidence" value="ECO:0007669"/>
    <property type="project" value="TreeGrafter"/>
</dbReference>
<dbReference type="AlphaFoldDB" id="A0A8H4ZUY1"/>
<dbReference type="SUPFAM" id="SSF55298">
    <property type="entry name" value="YjgF-like"/>
    <property type="match status" value="1"/>
</dbReference>